<evidence type="ECO:0000313" key="3">
    <source>
        <dbReference type="Proteomes" id="UP000325255"/>
    </source>
</evidence>
<gene>
    <name evidence="2" type="ORF">F1189_30750</name>
</gene>
<feature type="region of interest" description="Disordered" evidence="1">
    <location>
        <begin position="55"/>
        <end position="88"/>
    </location>
</feature>
<dbReference type="EMBL" id="VWPK01000108">
    <property type="protein sequence ID" value="KAA5608073.1"/>
    <property type="molecule type" value="Genomic_DNA"/>
</dbReference>
<comment type="caution">
    <text evidence="2">The sequence shown here is derived from an EMBL/GenBank/DDBJ whole genome shotgun (WGS) entry which is preliminary data.</text>
</comment>
<organism evidence="2 3">
    <name type="scientific">Rhodovastum atsumiense</name>
    <dbReference type="NCBI Taxonomy" id="504468"/>
    <lineage>
        <taxon>Bacteria</taxon>
        <taxon>Pseudomonadati</taxon>
        <taxon>Pseudomonadota</taxon>
        <taxon>Alphaproteobacteria</taxon>
        <taxon>Acetobacterales</taxon>
        <taxon>Acetobacteraceae</taxon>
        <taxon>Rhodovastum</taxon>
    </lineage>
</organism>
<keyword evidence="3" id="KW-1185">Reference proteome</keyword>
<evidence type="ECO:0000313" key="2">
    <source>
        <dbReference type="EMBL" id="KAA5608073.1"/>
    </source>
</evidence>
<dbReference type="AlphaFoldDB" id="A0A5M6IIH8"/>
<sequence length="88" mass="9399">MRFGVSRETTHQRINAYAPPSARQRISGNVLHASDFVLPGRPEFALPNPETALPKVGVTGGRGPSTSLLTVKKQSRQRGTCAAGQEVS</sequence>
<evidence type="ECO:0000256" key="1">
    <source>
        <dbReference type="SAM" id="MobiDB-lite"/>
    </source>
</evidence>
<name>A0A5M6IIH8_9PROT</name>
<protein>
    <submittedName>
        <fullName evidence="2">Uncharacterized protein</fullName>
    </submittedName>
</protein>
<reference evidence="2 3" key="1">
    <citation type="submission" date="2019-09" db="EMBL/GenBank/DDBJ databases">
        <title>Genome sequence of Rhodovastum atsumiense, a diverse member of the Acetobacteraceae family of non-sulfur purple photosynthetic bacteria.</title>
        <authorList>
            <person name="Meyer T."/>
            <person name="Kyndt J."/>
        </authorList>
    </citation>
    <scope>NUCLEOTIDE SEQUENCE [LARGE SCALE GENOMIC DNA]</scope>
    <source>
        <strain evidence="2 3">DSM 21279</strain>
    </source>
</reference>
<dbReference type="Proteomes" id="UP000325255">
    <property type="component" value="Unassembled WGS sequence"/>
</dbReference>
<accession>A0A5M6IIH8</accession>
<proteinExistence type="predicted"/>
<dbReference type="RefSeq" id="WP_150045688.1">
    <property type="nucleotide sequence ID" value="NZ_OW485609.1"/>
</dbReference>